<comment type="similarity">
    <text evidence="2 9">Belongs to the cysteine synthase/cystathionine beta-synthase family.</text>
</comment>
<dbReference type="CDD" id="cd01561">
    <property type="entry name" value="CBS_like"/>
    <property type="match status" value="1"/>
</dbReference>
<evidence type="ECO:0000256" key="4">
    <source>
        <dbReference type="ARBA" id="ARBA00022605"/>
    </source>
</evidence>
<dbReference type="InterPro" id="IPR001926">
    <property type="entry name" value="TrpB-like_PALP"/>
</dbReference>
<evidence type="ECO:0000256" key="3">
    <source>
        <dbReference type="ARBA" id="ARBA00012681"/>
    </source>
</evidence>
<organism evidence="11 12">
    <name type="scientific">Thermosipho ferrireducens</name>
    <dbReference type="NCBI Taxonomy" id="2571116"/>
    <lineage>
        <taxon>Bacteria</taxon>
        <taxon>Thermotogati</taxon>
        <taxon>Thermotogota</taxon>
        <taxon>Thermotogae</taxon>
        <taxon>Thermotogales</taxon>
        <taxon>Fervidobacteriaceae</taxon>
        <taxon>Thermosipho</taxon>
    </lineage>
</organism>
<evidence type="ECO:0000256" key="5">
    <source>
        <dbReference type="ARBA" id="ARBA00022679"/>
    </source>
</evidence>
<dbReference type="SUPFAM" id="SSF53686">
    <property type="entry name" value="Tryptophan synthase beta subunit-like PLP-dependent enzymes"/>
    <property type="match status" value="1"/>
</dbReference>
<gene>
    <name evidence="11" type="primary">cysK</name>
    <name evidence="11" type="ORF">JYK00_02110</name>
</gene>
<dbReference type="RefSeq" id="WP_207567069.1">
    <property type="nucleotide sequence ID" value="NZ_CP071446.1"/>
</dbReference>
<evidence type="ECO:0000256" key="6">
    <source>
        <dbReference type="ARBA" id="ARBA00022898"/>
    </source>
</evidence>
<dbReference type="InterPro" id="IPR005856">
    <property type="entry name" value="Cys_synth"/>
</dbReference>
<keyword evidence="6 9" id="KW-0663">Pyridoxal phosphate</keyword>
<dbReference type="Pfam" id="PF00291">
    <property type="entry name" value="PALP"/>
    <property type="match status" value="1"/>
</dbReference>
<evidence type="ECO:0000313" key="11">
    <source>
        <dbReference type="EMBL" id="QTA38350.1"/>
    </source>
</evidence>
<protein>
    <recommendedName>
        <fullName evidence="3 9">Cysteine synthase</fullName>
        <ecNumber evidence="3 9">2.5.1.47</ecNumber>
    </recommendedName>
</protein>
<evidence type="ECO:0000256" key="2">
    <source>
        <dbReference type="ARBA" id="ARBA00007103"/>
    </source>
</evidence>
<keyword evidence="4 9" id="KW-0028">Amino-acid biosynthesis</keyword>
<proteinExistence type="inferred from homology"/>
<dbReference type="InterPro" id="IPR050214">
    <property type="entry name" value="Cys_Synth/Cystath_Beta-Synth"/>
</dbReference>
<evidence type="ECO:0000256" key="9">
    <source>
        <dbReference type="RuleBase" id="RU003985"/>
    </source>
</evidence>
<dbReference type="Gene3D" id="3.40.50.1100">
    <property type="match status" value="2"/>
</dbReference>
<keyword evidence="12" id="KW-1185">Reference proteome</keyword>
<feature type="domain" description="Tryptophan synthase beta chain-like PALP" evidence="10">
    <location>
        <begin position="2"/>
        <end position="276"/>
    </location>
</feature>
<sequence>MIGNTPTVYVEKLGIYAKLERNNPGGSVKDRPAYFMLRAAMRDNLLSSKIIVEPTSGNTGIALAWIGKRYGLRVILTMPETMTKERIELMKSFGAEVVLTSGDKGMKGAIEKAKEIVQELNAFMPNQFENFNNVLSHEFTTGPELLAQMAFDIDAFVAGVGTGGTISGVGHVLKKFFGEKVKIVAVEPSNSPVLSGGKPGKHKIQGIGAGFIPKILDISVIDEVVQVSDEEAIQMMEYLSKKAGFSVGISSAANAVAAVKIKEKYNLERVVTMFPDDSLKYLSIMS</sequence>
<dbReference type="EMBL" id="CP071446">
    <property type="protein sequence ID" value="QTA38350.1"/>
    <property type="molecule type" value="Genomic_DNA"/>
</dbReference>
<dbReference type="EC" id="2.5.1.47" evidence="3 9"/>
<dbReference type="NCBIfam" id="TIGR01136">
    <property type="entry name" value="cysKM"/>
    <property type="match status" value="1"/>
</dbReference>
<name>A0ABX7S923_9BACT</name>
<evidence type="ECO:0000256" key="8">
    <source>
        <dbReference type="ARBA" id="ARBA00047931"/>
    </source>
</evidence>
<dbReference type="PANTHER" id="PTHR10314">
    <property type="entry name" value="CYSTATHIONINE BETA-SYNTHASE"/>
    <property type="match status" value="1"/>
</dbReference>
<dbReference type="InterPro" id="IPR001216">
    <property type="entry name" value="P-phosphate_BS"/>
</dbReference>
<comment type="cofactor">
    <cofactor evidence="1 9">
        <name>pyridoxal 5'-phosphate</name>
        <dbReference type="ChEBI" id="CHEBI:597326"/>
    </cofactor>
</comment>
<dbReference type="InterPro" id="IPR036052">
    <property type="entry name" value="TrpB-like_PALP_sf"/>
</dbReference>
<evidence type="ECO:0000259" key="10">
    <source>
        <dbReference type="Pfam" id="PF00291"/>
    </source>
</evidence>
<keyword evidence="7 9" id="KW-0198">Cysteine biosynthesis</keyword>
<accession>A0ABX7S923</accession>
<evidence type="ECO:0000256" key="1">
    <source>
        <dbReference type="ARBA" id="ARBA00001933"/>
    </source>
</evidence>
<evidence type="ECO:0000256" key="7">
    <source>
        <dbReference type="ARBA" id="ARBA00023192"/>
    </source>
</evidence>
<dbReference type="NCBIfam" id="TIGR01139">
    <property type="entry name" value="cysK"/>
    <property type="match status" value="1"/>
</dbReference>
<evidence type="ECO:0000313" key="12">
    <source>
        <dbReference type="Proteomes" id="UP000671862"/>
    </source>
</evidence>
<keyword evidence="5 9" id="KW-0808">Transferase</keyword>
<dbReference type="PROSITE" id="PS00901">
    <property type="entry name" value="CYS_SYNTHASE"/>
    <property type="match status" value="1"/>
</dbReference>
<dbReference type="GO" id="GO:0004124">
    <property type="term" value="F:cysteine synthase activity"/>
    <property type="evidence" value="ECO:0007669"/>
    <property type="project" value="UniProtKB-EC"/>
</dbReference>
<comment type="catalytic activity">
    <reaction evidence="8 9">
        <text>O-acetyl-L-serine + hydrogen sulfide = L-cysteine + acetate</text>
        <dbReference type="Rhea" id="RHEA:14829"/>
        <dbReference type="ChEBI" id="CHEBI:29919"/>
        <dbReference type="ChEBI" id="CHEBI:30089"/>
        <dbReference type="ChEBI" id="CHEBI:35235"/>
        <dbReference type="ChEBI" id="CHEBI:58340"/>
        <dbReference type="EC" id="2.5.1.47"/>
    </reaction>
</comment>
<dbReference type="InterPro" id="IPR005859">
    <property type="entry name" value="CysK"/>
</dbReference>
<reference evidence="11 12" key="1">
    <citation type="submission" date="2021-03" db="EMBL/GenBank/DDBJ databases">
        <title>Thermosipho ferrireducens sp.nov., an anaerobic thermophilic iron-reducing bacterium isolated from a deep-sea hydrothermal sulfide deposits.</title>
        <authorList>
            <person name="Zeng X."/>
            <person name="Chen Y."/>
            <person name="Shao Z."/>
        </authorList>
    </citation>
    <scope>NUCLEOTIDE SEQUENCE [LARGE SCALE GENOMIC DNA]</scope>
    <source>
        <strain evidence="11 12">JL129W03</strain>
    </source>
</reference>
<dbReference type="Proteomes" id="UP000671862">
    <property type="component" value="Chromosome"/>
</dbReference>